<dbReference type="PANTHER" id="PTHR42723:SF1">
    <property type="entry name" value="CHLOROPHYLL SYNTHASE, CHLOROPLASTIC"/>
    <property type="match status" value="1"/>
</dbReference>
<organism evidence="5 6">
    <name type="scientific">Nocardiopsis ansamitocini</name>
    <dbReference type="NCBI Taxonomy" id="1670832"/>
    <lineage>
        <taxon>Bacteria</taxon>
        <taxon>Bacillati</taxon>
        <taxon>Actinomycetota</taxon>
        <taxon>Actinomycetes</taxon>
        <taxon>Streptosporangiales</taxon>
        <taxon>Nocardiopsidaceae</taxon>
        <taxon>Nocardiopsis</taxon>
    </lineage>
</organism>
<keyword evidence="4" id="KW-0472">Membrane</keyword>
<keyword evidence="5" id="KW-0808">Transferase</keyword>
<sequence length="282" mass="27517">MRLRDAAELVRLPAALTVPGDTLAGAAASGWPNGRRTWALPVASTLLYWAGMALNDYADRTIDAVERPERPIPSGRVSPGGALALATGLTAAGVGAATWGGGRRALTVALPLAATIWCYDLAGRRGPVGPALMAGARGLDVLMGAGGRSTAAVPALAMAVHTAGVTALSRGEVNGAAPADAGLALSATLTGAALACVPAPGGRSATAPAFAALFASTVGAAQTEALRSPDAATVRSATGAGIRGMIPLQAALLARSGHVGAAAALLCAGPIARAASKVVSPT</sequence>
<dbReference type="NCBIfam" id="NF045897">
    <property type="entry name" value="SCO3242_trans"/>
    <property type="match status" value="1"/>
</dbReference>
<dbReference type="Gene3D" id="1.10.357.140">
    <property type="entry name" value="UbiA prenyltransferase"/>
    <property type="match status" value="1"/>
</dbReference>
<keyword evidence="2" id="KW-0812">Transmembrane</keyword>
<dbReference type="CDD" id="cd13964">
    <property type="entry name" value="PT_UbiA_1"/>
    <property type="match status" value="1"/>
</dbReference>
<dbReference type="InterPro" id="IPR044878">
    <property type="entry name" value="UbiA_sf"/>
</dbReference>
<evidence type="ECO:0000256" key="2">
    <source>
        <dbReference type="ARBA" id="ARBA00022692"/>
    </source>
</evidence>
<dbReference type="GO" id="GO:0016765">
    <property type="term" value="F:transferase activity, transferring alkyl or aryl (other than methyl) groups"/>
    <property type="evidence" value="ECO:0007669"/>
    <property type="project" value="InterPro"/>
</dbReference>
<dbReference type="GO" id="GO:0016020">
    <property type="term" value="C:membrane"/>
    <property type="evidence" value="ECO:0007669"/>
    <property type="project" value="UniProtKB-SubCell"/>
</dbReference>
<dbReference type="RefSeq" id="WP_285759315.1">
    <property type="nucleotide sequence ID" value="NZ_BSQG01000003.1"/>
</dbReference>
<protein>
    <submittedName>
        <fullName evidence="5">Transferase</fullName>
    </submittedName>
</protein>
<evidence type="ECO:0000256" key="4">
    <source>
        <dbReference type="ARBA" id="ARBA00023136"/>
    </source>
</evidence>
<accession>A0A9W6UJ02</accession>
<evidence type="ECO:0000256" key="1">
    <source>
        <dbReference type="ARBA" id="ARBA00004141"/>
    </source>
</evidence>
<evidence type="ECO:0000313" key="5">
    <source>
        <dbReference type="EMBL" id="GLU47988.1"/>
    </source>
</evidence>
<keyword evidence="6" id="KW-1185">Reference proteome</keyword>
<dbReference type="EMBL" id="BSQG01000003">
    <property type="protein sequence ID" value="GLU47988.1"/>
    <property type="molecule type" value="Genomic_DNA"/>
</dbReference>
<name>A0A9W6UJ02_9ACTN</name>
<dbReference type="PANTHER" id="PTHR42723">
    <property type="entry name" value="CHLOROPHYLL SYNTHASE"/>
    <property type="match status" value="1"/>
</dbReference>
<evidence type="ECO:0000313" key="6">
    <source>
        <dbReference type="Proteomes" id="UP001165092"/>
    </source>
</evidence>
<dbReference type="Pfam" id="PF01040">
    <property type="entry name" value="UbiA"/>
    <property type="match status" value="1"/>
</dbReference>
<comment type="subcellular location">
    <subcellularLocation>
        <location evidence="1">Membrane</location>
        <topology evidence="1">Multi-pass membrane protein</topology>
    </subcellularLocation>
</comment>
<keyword evidence="3" id="KW-1133">Transmembrane helix</keyword>
<dbReference type="InterPro" id="IPR000537">
    <property type="entry name" value="UbiA_prenyltransferase"/>
</dbReference>
<gene>
    <name evidence="5" type="ORF">Nans01_23390</name>
</gene>
<dbReference type="Proteomes" id="UP001165092">
    <property type="component" value="Unassembled WGS sequence"/>
</dbReference>
<proteinExistence type="predicted"/>
<dbReference type="InterPro" id="IPR050475">
    <property type="entry name" value="Prenyltransferase_related"/>
</dbReference>
<evidence type="ECO:0000256" key="3">
    <source>
        <dbReference type="ARBA" id="ARBA00022989"/>
    </source>
</evidence>
<comment type="caution">
    <text evidence="5">The sequence shown here is derived from an EMBL/GenBank/DDBJ whole genome shotgun (WGS) entry which is preliminary data.</text>
</comment>
<dbReference type="AlphaFoldDB" id="A0A9W6UJ02"/>
<reference evidence="5" key="1">
    <citation type="submission" date="2023-02" db="EMBL/GenBank/DDBJ databases">
        <title>Nocardiopsis ansamitocini NBRC 112285.</title>
        <authorList>
            <person name="Ichikawa N."/>
            <person name="Sato H."/>
            <person name="Tonouchi N."/>
        </authorList>
    </citation>
    <scope>NUCLEOTIDE SEQUENCE</scope>
    <source>
        <strain evidence="5">NBRC 112285</strain>
    </source>
</reference>